<dbReference type="InterPro" id="IPR007803">
    <property type="entry name" value="Asp/Arg/Pro-Hydrxlase"/>
</dbReference>
<evidence type="ECO:0000313" key="5">
    <source>
        <dbReference type="EMBL" id="EYC00551.1"/>
    </source>
</evidence>
<keyword evidence="3" id="KW-0472">Membrane</keyword>
<keyword evidence="3" id="KW-0812">Transmembrane</keyword>
<feature type="compositionally biased region" description="Basic residues" evidence="2">
    <location>
        <begin position="320"/>
        <end position="331"/>
    </location>
</feature>
<keyword evidence="3" id="KW-1133">Transmembrane helix</keyword>
<dbReference type="Gene3D" id="1.25.40.10">
    <property type="entry name" value="Tetratricopeptide repeat domain"/>
    <property type="match status" value="2"/>
</dbReference>
<dbReference type="Proteomes" id="UP000024635">
    <property type="component" value="Unassembled WGS sequence"/>
</dbReference>
<dbReference type="OrthoDB" id="438431at2759"/>
<evidence type="ECO:0000256" key="3">
    <source>
        <dbReference type="SAM" id="Phobius"/>
    </source>
</evidence>
<accession>A0A016TCZ8</accession>
<gene>
    <name evidence="5" type="primary">Acey_s0115.g527</name>
    <name evidence="5" type="synonym">Acey-K09A9.6</name>
    <name evidence="5" type="ORF">Y032_0115g527</name>
</gene>
<feature type="compositionally biased region" description="Basic and acidic residues" evidence="2">
    <location>
        <begin position="298"/>
        <end position="308"/>
    </location>
</feature>
<feature type="compositionally biased region" description="Basic and acidic residues" evidence="2">
    <location>
        <begin position="163"/>
        <end position="175"/>
    </location>
</feature>
<keyword evidence="6" id="KW-1185">Reference proteome</keyword>
<dbReference type="SUPFAM" id="SSF48452">
    <property type="entry name" value="TPR-like"/>
    <property type="match status" value="1"/>
</dbReference>
<feature type="domain" description="Aspartyl/asparaginy/proline hydroxylase" evidence="4">
    <location>
        <begin position="671"/>
        <end position="745"/>
    </location>
</feature>
<dbReference type="Gene3D" id="2.60.120.330">
    <property type="entry name" value="B-lactam Antibiotic, Isopenicillin N Synthase, Chain"/>
    <property type="match status" value="1"/>
</dbReference>
<dbReference type="Pfam" id="PF05118">
    <property type="entry name" value="Asp_Arg_Hydrox"/>
    <property type="match status" value="1"/>
</dbReference>
<feature type="region of interest" description="Disordered" evidence="2">
    <location>
        <begin position="163"/>
        <end position="405"/>
    </location>
</feature>
<dbReference type="InterPro" id="IPR039038">
    <property type="entry name" value="ASPH"/>
</dbReference>
<feature type="compositionally biased region" description="Acidic residues" evidence="2">
    <location>
        <begin position="227"/>
        <end position="246"/>
    </location>
</feature>
<feature type="compositionally biased region" description="Acidic residues" evidence="2">
    <location>
        <begin position="346"/>
        <end position="364"/>
    </location>
</feature>
<feature type="transmembrane region" description="Helical" evidence="3">
    <location>
        <begin position="51"/>
        <end position="71"/>
    </location>
</feature>
<dbReference type="PANTHER" id="PTHR12366:SF29">
    <property type="entry name" value="ASPARTYL BETA-HYDROXYLASE, ISOFORM L"/>
    <property type="match status" value="1"/>
</dbReference>
<reference evidence="6" key="1">
    <citation type="journal article" date="2015" name="Nat. Genet.">
        <title>The genome and transcriptome of the zoonotic hookworm Ancylostoma ceylanicum identify infection-specific gene families.</title>
        <authorList>
            <person name="Schwarz E.M."/>
            <person name="Hu Y."/>
            <person name="Antoshechkin I."/>
            <person name="Miller M.M."/>
            <person name="Sternberg P.W."/>
            <person name="Aroian R.V."/>
        </authorList>
    </citation>
    <scope>NUCLEOTIDE SEQUENCE</scope>
    <source>
        <strain evidence="6">HY135</strain>
    </source>
</reference>
<dbReference type="InterPro" id="IPR011990">
    <property type="entry name" value="TPR-like_helical_dom_sf"/>
</dbReference>
<comment type="caution">
    <text evidence="5">The sequence shown here is derived from an EMBL/GenBank/DDBJ whole genome shotgun (WGS) entry which is preliminary data.</text>
</comment>
<sequence length="779" mass="88931">MASKQNGSSIPQPRPPFRRQGSSIGAAGAHPMAVALAPVPRIDYSVTKGGARTWAVLLVFLFLCSGLYTIFSSKELNGSDTNVHSDQQEEVGDDSQTYSDLSPKQRRNTKESEDSDIKEDSSEAVAESTADDDDETEVETALEDQLFAGLRRKIEKNIQRVKEFVKEHDGDKDKVDEDTEETKVQTPLKRGKRRKNKVIEPSDEEQEQAKEPKCSHRHKRKGKSDKECEEEADVEENDSDEEDSKDDEPPKAEPPEESTPEEDNDEEEEKEDDDDDEEESKTDERFVRKQRSHGFRHLLIDAEPERECRRKHCPPDYHAAPRKSLLKKKYKGPNAESASGRHDDDNAKDDEDDEDDDDDDEDDQPDPRSQIKHSEVVALNKRGSGREAYKRQAITNRDDHKSRDSLDRADTLVEKHNYDEAFAIFDSILRARPDSPRAHFGKGRGYQLRGELTSNDIDFGHAIQEYEQVLDNEETPSALFRQAASRLIELASFRGDFYRCLLTHRSLVDRFPEEVEHQIDVALTFIKMKRLEDAKKVLHNIIENDPNNAVALAYYGYILKVAEDNTEQGVAYMKKGLRLGGDEITDANRLHSYGNRHNSKEEYFRFYYHLGQGLMMLGRPNEAYSVFEHAATLGLFLSAQQRSMYNVEGLTGRAWWSSEQTGYAKYLKAVERQWVSIRAEAARVYQSAPNSWKEENPTITVDGRWTAFPLLENGHFNSENCELVPQTCSILREFRESSNASRSELQFDGASSSSLRLILLIDLWHPEVESQQRTAPEDD</sequence>
<evidence type="ECO:0000256" key="1">
    <source>
        <dbReference type="ARBA" id="ARBA00007730"/>
    </source>
</evidence>
<dbReference type="STRING" id="53326.A0A016TCZ8"/>
<name>A0A016TCZ8_9BILA</name>
<dbReference type="EMBL" id="JARK01001451">
    <property type="protein sequence ID" value="EYC00551.1"/>
    <property type="molecule type" value="Genomic_DNA"/>
</dbReference>
<comment type="similarity">
    <text evidence="1">Belongs to the aspartyl/asparaginyl beta-hydroxylase family.</text>
</comment>
<evidence type="ECO:0000259" key="4">
    <source>
        <dbReference type="Pfam" id="PF05118"/>
    </source>
</evidence>
<feature type="region of interest" description="Disordered" evidence="2">
    <location>
        <begin position="1"/>
        <end position="24"/>
    </location>
</feature>
<dbReference type="GO" id="GO:0062101">
    <property type="term" value="F:peptidyl-aspartic acid 3-dioxygenase activity"/>
    <property type="evidence" value="ECO:0007669"/>
    <property type="project" value="InterPro"/>
</dbReference>
<dbReference type="AlphaFoldDB" id="A0A016TCZ8"/>
<organism evidence="5 6">
    <name type="scientific">Ancylostoma ceylanicum</name>
    <dbReference type="NCBI Taxonomy" id="53326"/>
    <lineage>
        <taxon>Eukaryota</taxon>
        <taxon>Metazoa</taxon>
        <taxon>Ecdysozoa</taxon>
        <taxon>Nematoda</taxon>
        <taxon>Chromadorea</taxon>
        <taxon>Rhabditida</taxon>
        <taxon>Rhabditina</taxon>
        <taxon>Rhabditomorpha</taxon>
        <taxon>Strongyloidea</taxon>
        <taxon>Ancylostomatidae</taxon>
        <taxon>Ancylostomatinae</taxon>
        <taxon>Ancylostoma</taxon>
    </lineage>
</organism>
<dbReference type="PANTHER" id="PTHR12366">
    <property type="entry name" value="ASPARTYL/ASPARAGINYL BETA-HYDROXYLASE"/>
    <property type="match status" value="1"/>
</dbReference>
<protein>
    <recommendedName>
        <fullName evidence="4">Aspartyl/asparaginy/proline hydroxylase domain-containing protein</fullName>
    </recommendedName>
</protein>
<dbReference type="InterPro" id="IPR027443">
    <property type="entry name" value="IPNS-like_sf"/>
</dbReference>
<feature type="compositionally biased region" description="Acidic residues" evidence="2">
    <location>
        <begin position="255"/>
        <end position="281"/>
    </location>
</feature>
<feature type="compositionally biased region" description="Basic and acidic residues" evidence="2">
    <location>
        <begin position="384"/>
        <end position="405"/>
    </location>
</feature>
<dbReference type="GO" id="GO:0005783">
    <property type="term" value="C:endoplasmic reticulum"/>
    <property type="evidence" value="ECO:0007669"/>
    <property type="project" value="TreeGrafter"/>
</dbReference>
<evidence type="ECO:0000313" key="6">
    <source>
        <dbReference type="Proteomes" id="UP000024635"/>
    </source>
</evidence>
<proteinExistence type="inferred from homology"/>
<evidence type="ECO:0000256" key="2">
    <source>
        <dbReference type="SAM" id="MobiDB-lite"/>
    </source>
</evidence>
<feature type="region of interest" description="Disordered" evidence="2">
    <location>
        <begin position="77"/>
        <end position="138"/>
    </location>
</feature>
<feature type="compositionally biased region" description="Polar residues" evidence="2">
    <location>
        <begin position="1"/>
        <end position="11"/>
    </location>
</feature>
<feature type="compositionally biased region" description="Acidic residues" evidence="2">
    <location>
        <begin position="129"/>
        <end position="138"/>
    </location>
</feature>